<proteinExistence type="predicted"/>
<gene>
    <name evidence="5" type="ORF">ABZZ21_03670</name>
</gene>
<accession>A0ABV2UQ68</accession>
<dbReference type="GO" id="GO:0016746">
    <property type="term" value="F:acyltransferase activity"/>
    <property type="evidence" value="ECO:0007669"/>
    <property type="project" value="UniProtKB-KW"/>
</dbReference>
<name>A0ABV2UQ68_9ACTN</name>
<dbReference type="EMBL" id="JBEXPZ010000003">
    <property type="protein sequence ID" value="MET9843681.1"/>
    <property type="molecule type" value="Genomic_DNA"/>
</dbReference>
<keyword evidence="2 5" id="KW-0012">Acyltransferase</keyword>
<keyword evidence="1" id="KW-0808">Transferase</keyword>
<dbReference type="InterPro" id="IPR002123">
    <property type="entry name" value="Plipid/glycerol_acylTrfase"/>
</dbReference>
<dbReference type="PANTHER" id="PTHR10434:SF11">
    <property type="entry name" value="1-ACYL-SN-GLYCEROL-3-PHOSPHATE ACYLTRANSFERASE"/>
    <property type="match status" value="1"/>
</dbReference>
<dbReference type="CDD" id="cd07989">
    <property type="entry name" value="LPLAT_AGPAT-like"/>
    <property type="match status" value="1"/>
</dbReference>
<comment type="caution">
    <text evidence="5">The sequence shown here is derived from an EMBL/GenBank/DDBJ whole genome shotgun (WGS) entry which is preliminary data.</text>
</comment>
<feature type="domain" description="Phospholipid/glycerol acyltransferase" evidence="4">
    <location>
        <begin position="69"/>
        <end position="179"/>
    </location>
</feature>
<evidence type="ECO:0000313" key="6">
    <source>
        <dbReference type="Proteomes" id="UP001550210"/>
    </source>
</evidence>
<dbReference type="RefSeq" id="WP_355391917.1">
    <property type="nucleotide sequence ID" value="NZ_JBEGHN010000013.1"/>
</dbReference>
<evidence type="ECO:0000256" key="1">
    <source>
        <dbReference type="ARBA" id="ARBA00022679"/>
    </source>
</evidence>
<keyword evidence="6" id="KW-1185">Reference proteome</keyword>
<evidence type="ECO:0000256" key="3">
    <source>
        <dbReference type="SAM" id="MobiDB-lite"/>
    </source>
</evidence>
<evidence type="ECO:0000256" key="2">
    <source>
        <dbReference type="ARBA" id="ARBA00023315"/>
    </source>
</evidence>
<feature type="region of interest" description="Disordered" evidence="3">
    <location>
        <begin position="239"/>
        <end position="264"/>
    </location>
</feature>
<dbReference type="SUPFAM" id="SSF69593">
    <property type="entry name" value="Glycerol-3-phosphate (1)-acyltransferase"/>
    <property type="match status" value="1"/>
</dbReference>
<dbReference type="SMART" id="SM00563">
    <property type="entry name" value="PlsC"/>
    <property type="match status" value="1"/>
</dbReference>
<organism evidence="5 6">
    <name type="scientific">Streptomyces ossamyceticus</name>
    <dbReference type="NCBI Taxonomy" id="249581"/>
    <lineage>
        <taxon>Bacteria</taxon>
        <taxon>Bacillati</taxon>
        <taxon>Actinomycetota</taxon>
        <taxon>Actinomycetes</taxon>
        <taxon>Kitasatosporales</taxon>
        <taxon>Streptomycetaceae</taxon>
        <taxon>Streptomyces</taxon>
    </lineage>
</organism>
<reference evidence="5 6" key="1">
    <citation type="submission" date="2024-06" db="EMBL/GenBank/DDBJ databases">
        <title>The Natural Products Discovery Center: Release of the First 8490 Sequenced Strains for Exploring Actinobacteria Biosynthetic Diversity.</title>
        <authorList>
            <person name="Kalkreuter E."/>
            <person name="Kautsar S.A."/>
            <person name="Yang D."/>
            <person name="Bader C.D."/>
            <person name="Teijaro C.N."/>
            <person name="Fluegel L."/>
            <person name="Davis C.M."/>
            <person name="Simpson J.R."/>
            <person name="Lauterbach L."/>
            <person name="Steele A.D."/>
            <person name="Gui C."/>
            <person name="Meng S."/>
            <person name="Li G."/>
            <person name="Viehrig K."/>
            <person name="Ye F."/>
            <person name="Su P."/>
            <person name="Kiefer A.F."/>
            <person name="Nichols A."/>
            <person name="Cepeda A.J."/>
            <person name="Yan W."/>
            <person name="Fan B."/>
            <person name="Jiang Y."/>
            <person name="Adhikari A."/>
            <person name="Zheng C.-J."/>
            <person name="Schuster L."/>
            <person name="Cowan T.M."/>
            <person name="Smanski M.J."/>
            <person name="Chevrette M.G."/>
            <person name="De Carvalho L.P.S."/>
            <person name="Shen B."/>
        </authorList>
    </citation>
    <scope>NUCLEOTIDE SEQUENCE [LARGE SCALE GENOMIC DNA]</scope>
    <source>
        <strain evidence="5 6">NPDC006434</strain>
    </source>
</reference>
<evidence type="ECO:0000259" key="4">
    <source>
        <dbReference type="SMART" id="SM00563"/>
    </source>
</evidence>
<feature type="region of interest" description="Disordered" evidence="3">
    <location>
        <begin position="1"/>
        <end position="38"/>
    </location>
</feature>
<dbReference type="PANTHER" id="PTHR10434">
    <property type="entry name" value="1-ACYL-SN-GLYCEROL-3-PHOSPHATE ACYLTRANSFERASE"/>
    <property type="match status" value="1"/>
</dbReference>
<dbReference type="Pfam" id="PF01553">
    <property type="entry name" value="Acyltransferase"/>
    <property type="match status" value="1"/>
</dbReference>
<evidence type="ECO:0000313" key="5">
    <source>
        <dbReference type="EMBL" id="MET9843681.1"/>
    </source>
</evidence>
<protein>
    <submittedName>
        <fullName evidence="5">Lysophospholipid acyltransferase family protein</fullName>
    </submittedName>
</protein>
<sequence length="264" mass="28173">MRRHPRRGEAGGEVSEASSDRAPSGRTPSTEAPSVRGAEVGRRIGVGLMYGLWKPRVLGAWKVPTTGPVILAVNHSHNIDGPMVMGVAPRPTHFLIKKEAFIGPLDPFLLGIGQVKVDRSTADRTAITQALAVLEHGGVLGIFPEGTRGEGDFASLRAGLSYFAVRSGAPIVPVAVLGSTERRGRLIKGLPPLRSRVDVVFGEPFDAGDGSGRRTRKALDEATVRIQKQLGAHLDHARRLTGRGYSDLPGDNPRTPGSQERRPG</sequence>
<dbReference type="Proteomes" id="UP001550210">
    <property type="component" value="Unassembled WGS sequence"/>
</dbReference>